<dbReference type="Proteomes" id="UP000053240">
    <property type="component" value="Unassembled WGS sequence"/>
</dbReference>
<evidence type="ECO:0000313" key="1">
    <source>
        <dbReference type="EMBL" id="KPJ10498.1"/>
    </source>
</evidence>
<proteinExistence type="predicted"/>
<gene>
    <name evidence="1" type="ORF">RR48_09632</name>
</gene>
<evidence type="ECO:0000313" key="2">
    <source>
        <dbReference type="Proteomes" id="UP000053240"/>
    </source>
</evidence>
<name>A0A194QY80_PAPMA</name>
<sequence length="51" mass="5663">PLKVYNSSGNDGYFGSAADHIISDAITQRDSEHYCPIHCPFCDFETPNVDD</sequence>
<accession>A0A194QY80</accession>
<protein>
    <submittedName>
        <fullName evidence="1">Uncharacterized protein</fullName>
    </submittedName>
</protein>
<dbReference type="EMBL" id="KQ460949">
    <property type="protein sequence ID" value="KPJ10498.1"/>
    <property type="molecule type" value="Genomic_DNA"/>
</dbReference>
<reference evidence="1 2" key="1">
    <citation type="journal article" date="2015" name="Nat. Commun.">
        <title>Outbred genome sequencing and CRISPR/Cas9 gene editing in butterflies.</title>
        <authorList>
            <person name="Li X."/>
            <person name="Fan D."/>
            <person name="Zhang W."/>
            <person name="Liu G."/>
            <person name="Zhang L."/>
            <person name="Zhao L."/>
            <person name="Fang X."/>
            <person name="Chen L."/>
            <person name="Dong Y."/>
            <person name="Chen Y."/>
            <person name="Ding Y."/>
            <person name="Zhao R."/>
            <person name="Feng M."/>
            <person name="Zhu Y."/>
            <person name="Feng Y."/>
            <person name="Jiang X."/>
            <person name="Zhu D."/>
            <person name="Xiang H."/>
            <person name="Feng X."/>
            <person name="Li S."/>
            <person name="Wang J."/>
            <person name="Zhang G."/>
            <person name="Kronforst M.R."/>
            <person name="Wang W."/>
        </authorList>
    </citation>
    <scope>NUCLEOTIDE SEQUENCE [LARGE SCALE GENOMIC DNA]</scope>
    <source>
        <strain evidence="1">Ya'a_city_454_Pm</strain>
        <tissue evidence="1">Whole body</tissue>
    </source>
</reference>
<dbReference type="InParanoid" id="A0A194QY80"/>
<keyword evidence="2" id="KW-1185">Reference proteome</keyword>
<feature type="non-terminal residue" evidence="1">
    <location>
        <position position="1"/>
    </location>
</feature>
<organism evidence="1 2">
    <name type="scientific">Papilio machaon</name>
    <name type="common">Old World swallowtail butterfly</name>
    <dbReference type="NCBI Taxonomy" id="76193"/>
    <lineage>
        <taxon>Eukaryota</taxon>
        <taxon>Metazoa</taxon>
        <taxon>Ecdysozoa</taxon>
        <taxon>Arthropoda</taxon>
        <taxon>Hexapoda</taxon>
        <taxon>Insecta</taxon>
        <taxon>Pterygota</taxon>
        <taxon>Neoptera</taxon>
        <taxon>Endopterygota</taxon>
        <taxon>Lepidoptera</taxon>
        <taxon>Glossata</taxon>
        <taxon>Ditrysia</taxon>
        <taxon>Papilionoidea</taxon>
        <taxon>Papilionidae</taxon>
        <taxon>Papilioninae</taxon>
        <taxon>Papilio</taxon>
    </lineage>
</organism>
<dbReference type="AlphaFoldDB" id="A0A194QY80"/>